<dbReference type="EMBL" id="QDAG01000006">
    <property type="protein sequence ID" value="KAE8128006.1"/>
    <property type="molecule type" value="Genomic_DNA"/>
</dbReference>
<dbReference type="PROSITE" id="PS00211">
    <property type="entry name" value="ABC_TRANSPORTER_1"/>
    <property type="match status" value="1"/>
</dbReference>
<dbReference type="GO" id="GO:0005524">
    <property type="term" value="F:ATP binding"/>
    <property type="evidence" value="ECO:0007669"/>
    <property type="project" value="UniProtKB-KW"/>
</dbReference>
<feature type="domain" description="ABC transporter" evidence="7">
    <location>
        <begin position="32"/>
        <end position="301"/>
    </location>
</feature>
<dbReference type="Proteomes" id="UP000325415">
    <property type="component" value="Unassembled WGS sequence"/>
</dbReference>
<dbReference type="CDD" id="cd03224">
    <property type="entry name" value="ABC_TM1139_LivF_branched"/>
    <property type="match status" value="1"/>
</dbReference>
<evidence type="ECO:0000256" key="1">
    <source>
        <dbReference type="ARBA" id="ARBA00005417"/>
    </source>
</evidence>
<dbReference type="AlphaFoldDB" id="A0A5N6S253"/>
<dbReference type="InterPro" id="IPR017871">
    <property type="entry name" value="ABC_transporter-like_CS"/>
</dbReference>
<organism evidence="8 9">
    <name type="scientific">Bifidobacterium tibiigranuli</name>
    <dbReference type="NCBI Taxonomy" id="2172043"/>
    <lineage>
        <taxon>Bacteria</taxon>
        <taxon>Bacillati</taxon>
        <taxon>Actinomycetota</taxon>
        <taxon>Actinomycetes</taxon>
        <taxon>Bifidobacteriales</taxon>
        <taxon>Bifidobacteriaceae</taxon>
        <taxon>Bifidobacterium</taxon>
    </lineage>
</organism>
<evidence type="ECO:0000256" key="2">
    <source>
        <dbReference type="ARBA" id="ARBA00022448"/>
    </source>
</evidence>
<keyword evidence="4 8" id="KW-0067">ATP-binding</keyword>
<dbReference type="Pfam" id="PF00005">
    <property type="entry name" value="ABC_tran"/>
    <property type="match status" value="2"/>
</dbReference>
<dbReference type="PANTHER" id="PTHR43820">
    <property type="entry name" value="HIGH-AFFINITY BRANCHED-CHAIN AMINO ACID TRANSPORT ATP-BINDING PROTEIN LIVF"/>
    <property type="match status" value="1"/>
</dbReference>
<evidence type="ECO:0000313" key="9">
    <source>
        <dbReference type="Proteomes" id="UP000325415"/>
    </source>
</evidence>
<reference evidence="8 9" key="1">
    <citation type="submission" date="2018-04" db="EMBL/GenBank/DDBJ databases">
        <authorList>
            <person name="Eckel V.P."/>
            <person name="Vogel R.F."/>
        </authorList>
    </citation>
    <scope>NUCLEOTIDE SEQUENCE [LARGE SCALE GENOMIC DNA]</scope>
    <source>
        <strain evidence="9">TMW 2.1764</strain>
    </source>
</reference>
<dbReference type="RefSeq" id="WP_152580867.1">
    <property type="nucleotide sequence ID" value="NZ_JAKVIV010000006.1"/>
</dbReference>
<dbReference type="Pfam" id="PF12399">
    <property type="entry name" value="BCA_ABC_TP_C"/>
    <property type="match status" value="1"/>
</dbReference>
<dbReference type="CDD" id="cd03219">
    <property type="entry name" value="ABC_Mj1267_LivG_branched"/>
    <property type="match status" value="1"/>
</dbReference>
<evidence type="ECO:0000256" key="4">
    <source>
        <dbReference type="ARBA" id="ARBA00022840"/>
    </source>
</evidence>
<dbReference type="GO" id="GO:0015807">
    <property type="term" value="P:L-amino acid transport"/>
    <property type="evidence" value="ECO:0007669"/>
    <property type="project" value="TreeGrafter"/>
</dbReference>
<evidence type="ECO:0000313" key="8">
    <source>
        <dbReference type="EMBL" id="KAE8128006.1"/>
    </source>
</evidence>
<keyword evidence="2" id="KW-0813">Transport</keyword>
<evidence type="ECO:0000256" key="5">
    <source>
        <dbReference type="ARBA" id="ARBA00022970"/>
    </source>
</evidence>
<feature type="region of interest" description="Disordered" evidence="6">
    <location>
        <begin position="1"/>
        <end position="26"/>
    </location>
</feature>
<name>A0A5N6S253_9BIFI</name>
<dbReference type="Gene3D" id="3.40.50.300">
    <property type="entry name" value="P-loop containing nucleotide triphosphate hydrolases"/>
    <property type="match status" value="2"/>
</dbReference>
<dbReference type="GeneID" id="78127297"/>
<dbReference type="SMART" id="SM00382">
    <property type="entry name" value="AAA"/>
    <property type="match status" value="2"/>
</dbReference>
<comment type="caution">
    <text evidence="8">The sequence shown here is derived from an EMBL/GenBank/DDBJ whole genome shotgun (WGS) entry which is preliminary data.</text>
</comment>
<evidence type="ECO:0000256" key="3">
    <source>
        <dbReference type="ARBA" id="ARBA00022741"/>
    </source>
</evidence>
<dbReference type="GO" id="GO:0015658">
    <property type="term" value="F:branched-chain amino acid transmembrane transporter activity"/>
    <property type="evidence" value="ECO:0007669"/>
    <property type="project" value="TreeGrafter"/>
</dbReference>
<dbReference type="InterPro" id="IPR003439">
    <property type="entry name" value="ABC_transporter-like_ATP-bd"/>
</dbReference>
<protein>
    <submittedName>
        <fullName evidence="8">ATP-binding cassette domain-containing protein</fullName>
    </submittedName>
</protein>
<evidence type="ECO:0000256" key="6">
    <source>
        <dbReference type="SAM" id="MobiDB-lite"/>
    </source>
</evidence>
<dbReference type="OrthoDB" id="9805514at2"/>
<dbReference type="PANTHER" id="PTHR43820:SF4">
    <property type="entry name" value="HIGH-AFFINITY BRANCHED-CHAIN AMINO ACID TRANSPORT ATP-BINDING PROTEIN LIVF"/>
    <property type="match status" value="1"/>
</dbReference>
<accession>A0A5N6S253</accession>
<feature type="compositionally biased region" description="Basic and acidic residues" evidence="6">
    <location>
        <begin position="12"/>
        <end position="26"/>
    </location>
</feature>
<proteinExistence type="inferred from homology"/>
<dbReference type="InterPro" id="IPR027417">
    <property type="entry name" value="P-loop_NTPase"/>
</dbReference>
<keyword evidence="9" id="KW-1185">Reference proteome</keyword>
<dbReference type="InterPro" id="IPR003593">
    <property type="entry name" value="AAA+_ATPase"/>
</dbReference>
<dbReference type="InterPro" id="IPR032823">
    <property type="entry name" value="BCA_ABC_TP_C"/>
</dbReference>
<dbReference type="SUPFAM" id="SSF52540">
    <property type="entry name" value="P-loop containing nucleoside triphosphate hydrolases"/>
    <property type="match status" value="2"/>
</dbReference>
<dbReference type="InterPro" id="IPR052156">
    <property type="entry name" value="BCAA_Transport_ATP-bd_LivF"/>
</dbReference>
<gene>
    <name evidence="8" type="ORF">DDE84_06325</name>
</gene>
<comment type="similarity">
    <text evidence="1">Belongs to the ABC transporter superfamily.</text>
</comment>
<dbReference type="PROSITE" id="PS50893">
    <property type="entry name" value="ABC_TRANSPORTER_2"/>
    <property type="match status" value="2"/>
</dbReference>
<keyword evidence="5" id="KW-0029">Amino-acid transport</keyword>
<sequence>MTAETQIVADYAQRHDEPHDEHEHGADSPVVLDIKKLDKSFSGVHAVNNTSFTIHQGEVVSIIGPNGSGKSTTINMISGLFNPDSGEIVFEGKHLERMKQREISDAGVARTFQNGRVFGTMSVNDNLEMGLHKKMESGRPFKQLQDYPFAKWPSLVGELGLNLMPGPKTRKEMNAVTRQVSNQVQSFGDHLVDMVDHLTYSLSYANKRRTEIGRSMIASPHLLCLDEPTAGMNQNETEEVMQLLLKLKSEGNTMLLVEHKMDFVMALSDWIIVMDNGAIISEGVPSKVRNDPKVINAYLGGDKRGQPQTDEGIAAVNEADAEPIPHRMPISADAPYILDMQHTDVYYGPVQALYDVSLNVREGQIVSLLGGNAVGKSTTMRTILGLLSPKDGKVIYEGKDLRGVSTENRVRSGIASVPEARRIFPEMTVTENLLSGAYIRKRGKDIVSDVDDVFVRFPRLKERRNQMAGTLSGGEQQMLAFGRALMSKPKLICMDEPTMGLSPKLVDEVLAAVKSLRDELGISILLIEQQADLALSIADYGFVLLNGKIVLEGSARHLAADSGVQEAYLGKAQ</sequence>
<dbReference type="GO" id="GO:0016887">
    <property type="term" value="F:ATP hydrolysis activity"/>
    <property type="evidence" value="ECO:0007669"/>
    <property type="project" value="InterPro"/>
</dbReference>
<evidence type="ECO:0000259" key="7">
    <source>
        <dbReference type="PROSITE" id="PS50893"/>
    </source>
</evidence>
<keyword evidence="3" id="KW-0547">Nucleotide-binding</keyword>
<feature type="domain" description="ABC transporter" evidence="7">
    <location>
        <begin position="338"/>
        <end position="571"/>
    </location>
</feature>